<evidence type="ECO:0000259" key="6">
    <source>
        <dbReference type="PROSITE" id="PS50089"/>
    </source>
</evidence>
<keyword evidence="3" id="KW-0862">Zinc</keyword>
<evidence type="ECO:0000256" key="5">
    <source>
        <dbReference type="SAM" id="MobiDB-lite"/>
    </source>
</evidence>
<feature type="region of interest" description="Disordered" evidence="5">
    <location>
        <begin position="186"/>
        <end position="252"/>
    </location>
</feature>
<dbReference type="PROSITE" id="PS00518">
    <property type="entry name" value="ZF_RING_1"/>
    <property type="match status" value="1"/>
</dbReference>
<feature type="compositionally biased region" description="Polar residues" evidence="5">
    <location>
        <begin position="210"/>
        <end position="230"/>
    </location>
</feature>
<dbReference type="SUPFAM" id="SSF57850">
    <property type="entry name" value="RING/U-box"/>
    <property type="match status" value="1"/>
</dbReference>
<protein>
    <submittedName>
        <fullName evidence="7">Tripartite motif-containing protein 2</fullName>
    </submittedName>
</protein>
<dbReference type="InterPro" id="IPR013083">
    <property type="entry name" value="Znf_RING/FYVE/PHD"/>
</dbReference>
<evidence type="ECO:0000256" key="4">
    <source>
        <dbReference type="PROSITE-ProRule" id="PRU00175"/>
    </source>
</evidence>
<evidence type="ECO:0000256" key="2">
    <source>
        <dbReference type="ARBA" id="ARBA00022771"/>
    </source>
</evidence>
<reference evidence="7 8" key="1">
    <citation type="submission" date="2024-11" db="EMBL/GenBank/DDBJ databases">
        <title>Adaptive evolution of stress response genes in parasites aligns with host niche diversity.</title>
        <authorList>
            <person name="Hahn C."/>
            <person name="Resl P."/>
        </authorList>
    </citation>
    <scope>NUCLEOTIDE SEQUENCE [LARGE SCALE GENOMIC DNA]</scope>
    <source>
        <strain evidence="7">EGGRZ-B1_66</strain>
        <tissue evidence="7">Body</tissue>
    </source>
</reference>
<feature type="domain" description="RING-type" evidence="6">
    <location>
        <begin position="21"/>
        <end position="69"/>
    </location>
</feature>
<gene>
    <name evidence="7" type="primary">TRIM2</name>
    <name evidence="7" type="ORF">Ciccas_013539</name>
</gene>
<dbReference type="SMART" id="SM00184">
    <property type="entry name" value="RING"/>
    <property type="match status" value="1"/>
</dbReference>
<dbReference type="Pfam" id="PF13445">
    <property type="entry name" value="zf-RING_UBOX"/>
    <property type="match status" value="1"/>
</dbReference>
<comment type="caution">
    <text evidence="7">The sequence shown here is derived from an EMBL/GenBank/DDBJ whole genome shotgun (WGS) entry which is preliminary data.</text>
</comment>
<evidence type="ECO:0000313" key="7">
    <source>
        <dbReference type="EMBL" id="KAL3307936.1"/>
    </source>
</evidence>
<keyword evidence="1" id="KW-0479">Metal-binding</keyword>
<dbReference type="PANTHER" id="PTHR25462:SF296">
    <property type="entry name" value="MEIOTIC P26, ISOFORM F"/>
    <property type="match status" value="1"/>
</dbReference>
<dbReference type="GO" id="GO:0008270">
    <property type="term" value="F:zinc ion binding"/>
    <property type="evidence" value="ECO:0007669"/>
    <property type="project" value="UniProtKB-KW"/>
</dbReference>
<proteinExistence type="predicted"/>
<dbReference type="EMBL" id="JBJKFK010006175">
    <property type="protein sequence ID" value="KAL3307936.1"/>
    <property type="molecule type" value="Genomic_DNA"/>
</dbReference>
<dbReference type="InterPro" id="IPR027370">
    <property type="entry name" value="Znf-RING_euk"/>
</dbReference>
<evidence type="ECO:0000313" key="8">
    <source>
        <dbReference type="Proteomes" id="UP001626550"/>
    </source>
</evidence>
<dbReference type="Proteomes" id="UP001626550">
    <property type="component" value="Unassembled WGS sequence"/>
</dbReference>
<name>A0ABD2PKA9_9PLAT</name>
<dbReference type="PROSITE" id="PS50089">
    <property type="entry name" value="ZF_RING_2"/>
    <property type="match status" value="1"/>
</dbReference>
<feature type="non-terminal residue" evidence="7">
    <location>
        <position position="1"/>
    </location>
</feature>
<dbReference type="AlphaFoldDB" id="A0ABD2PKA9"/>
<sequence length="319" mass="36409">SEARRKMSTGGIDTLRDMITCPIDYQEFDDPRMLPCGHVYCRNCLDRYLEKIHKLDARGHKILECPVCRKQITIDPHKGASSLNPSFNHNKLISFVKKYFDHQDDAKQHETEDVEEHTNASIKRRKSSVYSQELVSEMVNTLILEQADTRNADQIISSVNDYLSIHGARDHPVNFINTTPQFLHSMSQPTVDDSSLPLFPMPSAPPLDDSYSNSSHQRTPGNSERFSGATNHLRAPERPPSPENEHNDAYLQSRSVENVRVSMRRNCSYSRLHKDEGYCVLEGCVHGACVDMQLMSIFSTDCPKLNPNTPTQREYRLFI</sequence>
<accession>A0ABD2PKA9</accession>
<dbReference type="Gene3D" id="3.30.40.10">
    <property type="entry name" value="Zinc/RING finger domain, C3HC4 (zinc finger)"/>
    <property type="match status" value="1"/>
</dbReference>
<evidence type="ECO:0000256" key="1">
    <source>
        <dbReference type="ARBA" id="ARBA00022723"/>
    </source>
</evidence>
<dbReference type="InterPro" id="IPR017907">
    <property type="entry name" value="Znf_RING_CS"/>
</dbReference>
<keyword evidence="8" id="KW-1185">Reference proteome</keyword>
<dbReference type="InterPro" id="IPR001841">
    <property type="entry name" value="Znf_RING"/>
</dbReference>
<evidence type="ECO:0000256" key="3">
    <source>
        <dbReference type="ARBA" id="ARBA00022833"/>
    </source>
</evidence>
<dbReference type="PANTHER" id="PTHR25462">
    <property type="entry name" value="BONUS, ISOFORM C-RELATED"/>
    <property type="match status" value="1"/>
</dbReference>
<dbReference type="InterPro" id="IPR047153">
    <property type="entry name" value="TRIM45/56/19-like"/>
</dbReference>
<organism evidence="7 8">
    <name type="scientific">Cichlidogyrus casuarinus</name>
    <dbReference type="NCBI Taxonomy" id="1844966"/>
    <lineage>
        <taxon>Eukaryota</taxon>
        <taxon>Metazoa</taxon>
        <taxon>Spiralia</taxon>
        <taxon>Lophotrochozoa</taxon>
        <taxon>Platyhelminthes</taxon>
        <taxon>Monogenea</taxon>
        <taxon>Monopisthocotylea</taxon>
        <taxon>Dactylogyridea</taxon>
        <taxon>Ancyrocephalidae</taxon>
        <taxon>Cichlidogyrus</taxon>
    </lineage>
</organism>
<keyword evidence="2 4" id="KW-0863">Zinc-finger</keyword>